<feature type="transmembrane region" description="Helical" evidence="1">
    <location>
        <begin position="45"/>
        <end position="64"/>
    </location>
</feature>
<gene>
    <name evidence="2" type="ORF">AUC43_16520</name>
</gene>
<accession>A0A0U4ASW0</accession>
<reference evidence="2 3" key="1">
    <citation type="submission" date="2015-12" db="EMBL/GenBank/DDBJ databases">
        <authorList>
            <person name="Shamseldin A."/>
            <person name="Moawad H."/>
            <person name="Abd El-Rahim W.M."/>
            <person name="Sadowsky M.J."/>
        </authorList>
    </citation>
    <scope>NUCLEOTIDE SEQUENCE [LARGE SCALE GENOMIC DNA]</scope>
    <source>
        <strain evidence="2 3">DG5B</strain>
    </source>
</reference>
<proteinExistence type="predicted"/>
<organism evidence="2 3">
    <name type="scientific">Hymenobacter sedentarius</name>
    <dbReference type="NCBI Taxonomy" id="1411621"/>
    <lineage>
        <taxon>Bacteria</taxon>
        <taxon>Pseudomonadati</taxon>
        <taxon>Bacteroidota</taxon>
        <taxon>Cytophagia</taxon>
        <taxon>Cytophagales</taxon>
        <taxon>Hymenobacteraceae</taxon>
        <taxon>Hymenobacter</taxon>
    </lineage>
</organism>
<dbReference type="RefSeq" id="WP_068196174.1">
    <property type="nucleotide sequence ID" value="NZ_CP013909.1"/>
</dbReference>
<keyword evidence="1" id="KW-1133">Transmembrane helix</keyword>
<dbReference type="KEGG" id="hyg:AUC43_16520"/>
<keyword evidence="1" id="KW-0472">Membrane</keyword>
<sequence>MKLYSYVLYKVFRFRMATEIKALGARVTQRAVDTAGLMLLPFMGWSLYGLIIAMHFLTNAGIIYNRQSQQLWFMGILGTEWLVTYWLNYRILKSAHWILYRSEFAGHSPAKRHLGSIMVLLLLISFSLLPFYLIQNSSYR</sequence>
<dbReference type="EMBL" id="CP013909">
    <property type="protein sequence ID" value="ALW86544.1"/>
    <property type="molecule type" value="Genomic_DNA"/>
</dbReference>
<dbReference type="Proteomes" id="UP000059542">
    <property type="component" value="Chromosome"/>
</dbReference>
<feature type="transmembrane region" description="Helical" evidence="1">
    <location>
        <begin position="112"/>
        <end position="134"/>
    </location>
</feature>
<evidence type="ECO:0000313" key="2">
    <source>
        <dbReference type="EMBL" id="ALW86544.1"/>
    </source>
</evidence>
<keyword evidence="3" id="KW-1185">Reference proteome</keyword>
<evidence type="ECO:0000256" key="1">
    <source>
        <dbReference type="SAM" id="Phobius"/>
    </source>
</evidence>
<dbReference type="STRING" id="1411621.AUC43_16520"/>
<keyword evidence="1" id="KW-0812">Transmembrane</keyword>
<evidence type="ECO:0000313" key="3">
    <source>
        <dbReference type="Proteomes" id="UP000059542"/>
    </source>
</evidence>
<feature type="transmembrane region" description="Helical" evidence="1">
    <location>
        <begin position="71"/>
        <end position="92"/>
    </location>
</feature>
<dbReference type="AlphaFoldDB" id="A0A0U4ASW0"/>
<name>A0A0U4ASW0_9BACT</name>
<protein>
    <submittedName>
        <fullName evidence="2">Uncharacterized protein</fullName>
    </submittedName>
</protein>